<protein>
    <submittedName>
        <fullName evidence="1">Uncharacterized protein</fullName>
    </submittedName>
</protein>
<proteinExistence type="predicted"/>
<accession>A0A8X6NZ02</accession>
<reference evidence="1" key="1">
    <citation type="submission" date="2020-08" db="EMBL/GenBank/DDBJ databases">
        <title>Multicomponent nature underlies the extraordinary mechanical properties of spider dragline silk.</title>
        <authorList>
            <person name="Kono N."/>
            <person name="Nakamura H."/>
            <person name="Mori M."/>
            <person name="Yoshida Y."/>
            <person name="Ohtoshi R."/>
            <person name="Malay A.D."/>
            <person name="Moran D.A.P."/>
            <person name="Tomita M."/>
            <person name="Numata K."/>
            <person name="Arakawa K."/>
        </authorList>
    </citation>
    <scope>NUCLEOTIDE SEQUENCE</scope>
</reference>
<evidence type="ECO:0000313" key="1">
    <source>
        <dbReference type="EMBL" id="GFT43516.1"/>
    </source>
</evidence>
<sequence>MNDLNDTRNSKGNVKSVTKSSLDLGIRLTKISCIEVGDSRALNQTKTSCGIKDAAASLMNRASRPSKECGERR</sequence>
<gene>
    <name evidence="1" type="ORF">NPIL_567091</name>
</gene>
<dbReference type="Proteomes" id="UP000887013">
    <property type="component" value="Unassembled WGS sequence"/>
</dbReference>
<keyword evidence="2" id="KW-1185">Reference proteome</keyword>
<dbReference type="EMBL" id="BMAW01015411">
    <property type="protein sequence ID" value="GFT43516.1"/>
    <property type="molecule type" value="Genomic_DNA"/>
</dbReference>
<comment type="caution">
    <text evidence="1">The sequence shown here is derived from an EMBL/GenBank/DDBJ whole genome shotgun (WGS) entry which is preliminary data.</text>
</comment>
<name>A0A8X6NZ02_NEPPI</name>
<evidence type="ECO:0000313" key="2">
    <source>
        <dbReference type="Proteomes" id="UP000887013"/>
    </source>
</evidence>
<dbReference type="AlphaFoldDB" id="A0A8X6NZ02"/>
<organism evidence="1 2">
    <name type="scientific">Nephila pilipes</name>
    <name type="common">Giant wood spider</name>
    <name type="synonym">Nephila maculata</name>
    <dbReference type="NCBI Taxonomy" id="299642"/>
    <lineage>
        <taxon>Eukaryota</taxon>
        <taxon>Metazoa</taxon>
        <taxon>Ecdysozoa</taxon>
        <taxon>Arthropoda</taxon>
        <taxon>Chelicerata</taxon>
        <taxon>Arachnida</taxon>
        <taxon>Araneae</taxon>
        <taxon>Araneomorphae</taxon>
        <taxon>Entelegynae</taxon>
        <taxon>Araneoidea</taxon>
        <taxon>Nephilidae</taxon>
        <taxon>Nephila</taxon>
    </lineage>
</organism>